<dbReference type="EMBL" id="GBXM01066679">
    <property type="protein sequence ID" value="JAH41898.1"/>
    <property type="molecule type" value="Transcribed_RNA"/>
</dbReference>
<reference evidence="1" key="1">
    <citation type="submission" date="2014-11" db="EMBL/GenBank/DDBJ databases">
        <authorList>
            <person name="Amaro Gonzalez C."/>
        </authorList>
    </citation>
    <scope>NUCLEOTIDE SEQUENCE</scope>
</reference>
<organism evidence="1">
    <name type="scientific">Anguilla anguilla</name>
    <name type="common">European freshwater eel</name>
    <name type="synonym">Muraena anguilla</name>
    <dbReference type="NCBI Taxonomy" id="7936"/>
    <lineage>
        <taxon>Eukaryota</taxon>
        <taxon>Metazoa</taxon>
        <taxon>Chordata</taxon>
        <taxon>Craniata</taxon>
        <taxon>Vertebrata</taxon>
        <taxon>Euteleostomi</taxon>
        <taxon>Actinopterygii</taxon>
        <taxon>Neopterygii</taxon>
        <taxon>Teleostei</taxon>
        <taxon>Anguilliformes</taxon>
        <taxon>Anguillidae</taxon>
        <taxon>Anguilla</taxon>
    </lineage>
</organism>
<accession>A0A0E9SN16</accession>
<protein>
    <submittedName>
        <fullName evidence="1">Uncharacterized protein</fullName>
    </submittedName>
</protein>
<evidence type="ECO:0000313" key="1">
    <source>
        <dbReference type="EMBL" id="JAH41898.1"/>
    </source>
</evidence>
<name>A0A0E9SN16_ANGAN</name>
<proteinExistence type="predicted"/>
<dbReference type="AlphaFoldDB" id="A0A0E9SN16"/>
<reference evidence="1" key="2">
    <citation type="journal article" date="2015" name="Fish Shellfish Immunol.">
        <title>Early steps in the European eel (Anguilla anguilla)-Vibrio vulnificus interaction in the gills: Role of the RtxA13 toxin.</title>
        <authorList>
            <person name="Callol A."/>
            <person name="Pajuelo D."/>
            <person name="Ebbesson L."/>
            <person name="Teles M."/>
            <person name="MacKenzie S."/>
            <person name="Amaro C."/>
        </authorList>
    </citation>
    <scope>NUCLEOTIDE SEQUENCE</scope>
</reference>
<sequence length="25" mass="3010">MLNFSTEFSMCYTLQYIIRLASCHH</sequence>